<dbReference type="GO" id="GO:0012505">
    <property type="term" value="C:endomembrane system"/>
    <property type="evidence" value="ECO:0007669"/>
    <property type="project" value="UniProtKB-SubCell"/>
</dbReference>
<dbReference type="RefSeq" id="WP_085126652.1">
    <property type="nucleotide sequence ID" value="NZ_FWZX01000043.1"/>
</dbReference>
<evidence type="ECO:0000256" key="5">
    <source>
        <dbReference type="ARBA" id="ARBA00022781"/>
    </source>
</evidence>
<keyword evidence="7 13" id="KW-0406">Ion transport</keyword>
<organism evidence="15 16">
    <name type="scientific">Tistlia consotensis USBA 355</name>
    <dbReference type="NCBI Taxonomy" id="560819"/>
    <lineage>
        <taxon>Bacteria</taxon>
        <taxon>Pseudomonadati</taxon>
        <taxon>Pseudomonadota</taxon>
        <taxon>Alphaproteobacteria</taxon>
        <taxon>Rhodospirillales</taxon>
        <taxon>Rhodovibrionaceae</taxon>
        <taxon>Tistlia</taxon>
    </lineage>
</organism>
<keyword evidence="4 13" id="KW-0812">Transmembrane</keyword>
<evidence type="ECO:0000256" key="9">
    <source>
        <dbReference type="ARBA" id="ARBA00023310"/>
    </source>
</evidence>
<keyword evidence="3 13" id="KW-0138">CF(0)</keyword>
<dbReference type="GO" id="GO:0046961">
    <property type="term" value="F:proton-transporting ATPase activity, rotational mechanism"/>
    <property type="evidence" value="ECO:0007669"/>
    <property type="project" value="TreeGrafter"/>
</dbReference>
<dbReference type="AlphaFoldDB" id="A0A1Y6CW57"/>
<evidence type="ECO:0000313" key="16">
    <source>
        <dbReference type="Proteomes" id="UP000192917"/>
    </source>
</evidence>
<gene>
    <name evidence="13" type="primary">atpF</name>
    <name evidence="15" type="ORF">SAMN05428998_14325</name>
</gene>
<dbReference type="PANTHER" id="PTHR33445">
    <property type="entry name" value="ATP SYNTHASE SUBUNIT B', CHLOROPLASTIC"/>
    <property type="match status" value="1"/>
</dbReference>
<evidence type="ECO:0000256" key="10">
    <source>
        <dbReference type="ARBA" id="ARBA00025198"/>
    </source>
</evidence>
<dbReference type="GO" id="GO:0045259">
    <property type="term" value="C:proton-transporting ATP synthase complex"/>
    <property type="evidence" value="ECO:0007669"/>
    <property type="project" value="UniProtKB-KW"/>
</dbReference>
<sequence length="252" mass="27432">MAFDGWTFGFEIVNFLVLAFLLQRFAYRPLLAAIDRRKAATAQEVEAARSARGAAEALRSRLEDEQKALAGRKEAALAEAREAARTEREALLAKARDEAAALLEEGRKRLAGERRAVEGELRQEAGRLAVAIARHLLAEAGSAELRRTLGERAFATLAGLEPAEREALLASLDQGPAVLATAEPLPEAEKAAAEKRLAEILGRPVPLLTAVEPELIEGLELRFPHLALRHSWQHGLEQALAEIARDDVPVQP</sequence>
<name>A0A1Y6CW57_9PROT</name>
<dbReference type="PANTHER" id="PTHR33445:SF2">
    <property type="entry name" value="ATP SYNTHASE SUBUNIT B', CHLOROPLASTIC"/>
    <property type="match status" value="1"/>
</dbReference>
<evidence type="ECO:0000256" key="7">
    <source>
        <dbReference type="ARBA" id="ARBA00023065"/>
    </source>
</evidence>
<comment type="subunit">
    <text evidence="13">F-type ATPases have 2 components, F(1) - the catalytic core - and F(0) - the membrane proton channel. F(1) has five subunits: alpha(3), beta(3), gamma(1), delta(1), epsilon(1). F(0) has three main subunits: a(1), b(2) and c(10-14). The alpha and beta chains form an alternating ring which encloses part of the gamma chain. F(1) is attached to F(0) by a central stalk formed by the gamma and epsilon chains, while a peripheral stalk is formed by the delta and b chains.</text>
</comment>
<evidence type="ECO:0000256" key="14">
    <source>
        <dbReference type="SAM" id="Coils"/>
    </source>
</evidence>
<dbReference type="InterPro" id="IPR002146">
    <property type="entry name" value="ATP_synth_b/b'su_bac/chlpt"/>
</dbReference>
<comment type="function">
    <text evidence="11">Component of the F(0) channel, it forms part of the peripheral stalk, linking F(1) to F(0). The b'-subunit is a diverged and duplicated form of b found in plants and photosynthetic bacteria.</text>
</comment>
<dbReference type="GO" id="GO:0005886">
    <property type="term" value="C:plasma membrane"/>
    <property type="evidence" value="ECO:0007669"/>
    <property type="project" value="UniProtKB-SubCell"/>
</dbReference>
<dbReference type="Proteomes" id="UP000192917">
    <property type="component" value="Unassembled WGS sequence"/>
</dbReference>
<reference evidence="15 16" key="1">
    <citation type="submission" date="2017-04" db="EMBL/GenBank/DDBJ databases">
        <authorList>
            <person name="Afonso C.L."/>
            <person name="Miller P.J."/>
            <person name="Scott M.A."/>
            <person name="Spackman E."/>
            <person name="Goraichik I."/>
            <person name="Dimitrov K.M."/>
            <person name="Suarez D.L."/>
            <person name="Swayne D.E."/>
        </authorList>
    </citation>
    <scope>NUCLEOTIDE SEQUENCE [LARGE SCALE GENOMIC DNA]</scope>
    <source>
        <strain evidence="15 16">USBA 355</strain>
    </source>
</reference>
<keyword evidence="14" id="KW-0175">Coiled coil</keyword>
<accession>A0A1Y6CW57</accession>
<evidence type="ECO:0000256" key="6">
    <source>
        <dbReference type="ARBA" id="ARBA00022989"/>
    </source>
</evidence>
<keyword evidence="16" id="KW-1185">Reference proteome</keyword>
<feature type="coiled-coil region" evidence="14">
    <location>
        <begin position="45"/>
        <end position="105"/>
    </location>
</feature>
<evidence type="ECO:0000313" key="15">
    <source>
        <dbReference type="EMBL" id="SMF81321.1"/>
    </source>
</evidence>
<keyword evidence="9 13" id="KW-0066">ATP synthesis</keyword>
<keyword evidence="8 13" id="KW-0472">Membrane</keyword>
<evidence type="ECO:0000256" key="12">
    <source>
        <dbReference type="ARBA" id="ARBA00037847"/>
    </source>
</evidence>
<protein>
    <recommendedName>
        <fullName evidence="13">ATP synthase subunit b</fullName>
    </recommendedName>
    <alternativeName>
        <fullName evidence="13">ATP synthase F(0) sector subunit b</fullName>
    </alternativeName>
    <alternativeName>
        <fullName evidence="13">ATPase subunit I</fullName>
    </alternativeName>
    <alternativeName>
        <fullName evidence="13">F-type ATPase subunit b</fullName>
        <shortName evidence="13">F-ATPase subunit b</shortName>
    </alternativeName>
</protein>
<evidence type="ECO:0000256" key="4">
    <source>
        <dbReference type="ARBA" id="ARBA00022692"/>
    </source>
</evidence>
<keyword evidence="2 13" id="KW-0813">Transport</keyword>
<comment type="similarity">
    <text evidence="1 13">Belongs to the ATPase B chain family.</text>
</comment>
<evidence type="ECO:0000256" key="8">
    <source>
        <dbReference type="ARBA" id="ARBA00023136"/>
    </source>
</evidence>
<proteinExistence type="inferred from homology"/>
<dbReference type="Pfam" id="PF00430">
    <property type="entry name" value="ATP-synt_B"/>
    <property type="match status" value="1"/>
</dbReference>
<evidence type="ECO:0000256" key="3">
    <source>
        <dbReference type="ARBA" id="ARBA00022547"/>
    </source>
</evidence>
<evidence type="ECO:0000256" key="11">
    <source>
        <dbReference type="ARBA" id="ARBA00025614"/>
    </source>
</evidence>
<keyword evidence="5 13" id="KW-0375">Hydrogen ion transport</keyword>
<dbReference type="HAMAP" id="MF_01398">
    <property type="entry name" value="ATP_synth_b_bprime"/>
    <property type="match status" value="1"/>
</dbReference>
<dbReference type="GO" id="GO:0046933">
    <property type="term" value="F:proton-transporting ATP synthase activity, rotational mechanism"/>
    <property type="evidence" value="ECO:0007669"/>
    <property type="project" value="UniProtKB-UniRule"/>
</dbReference>
<comment type="subcellular location">
    <subcellularLocation>
        <location evidence="13">Cell membrane</location>
        <topology evidence="13">Single-pass membrane protein</topology>
    </subcellularLocation>
    <subcellularLocation>
        <location evidence="12">Endomembrane system</location>
        <topology evidence="12">Single-pass membrane protein</topology>
    </subcellularLocation>
</comment>
<comment type="function">
    <text evidence="10 13">F(1)F(0) ATP synthase produces ATP from ADP in the presence of a proton or sodium gradient. F-type ATPases consist of two structural domains, F(1) containing the extramembraneous catalytic core and F(0) containing the membrane proton channel, linked together by a central stalk and a peripheral stalk. During catalysis, ATP synthesis in the catalytic domain of F(1) is coupled via a rotary mechanism of the central stalk subunits to proton translocation.</text>
</comment>
<keyword evidence="13" id="KW-1003">Cell membrane</keyword>
<dbReference type="InterPro" id="IPR050059">
    <property type="entry name" value="ATP_synthase_B_chain"/>
</dbReference>
<dbReference type="STRING" id="560819.SAMN05428998_14325"/>
<evidence type="ECO:0000256" key="13">
    <source>
        <dbReference type="HAMAP-Rule" id="MF_01398"/>
    </source>
</evidence>
<keyword evidence="6 13" id="KW-1133">Transmembrane helix</keyword>
<evidence type="ECO:0000256" key="2">
    <source>
        <dbReference type="ARBA" id="ARBA00022448"/>
    </source>
</evidence>
<feature type="transmembrane region" description="Helical" evidence="13">
    <location>
        <begin position="6"/>
        <end position="27"/>
    </location>
</feature>
<evidence type="ECO:0000256" key="1">
    <source>
        <dbReference type="ARBA" id="ARBA00005513"/>
    </source>
</evidence>
<dbReference type="CDD" id="cd06503">
    <property type="entry name" value="ATP-synt_Fo_b"/>
    <property type="match status" value="1"/>
</dbReference>
<dbReference type="EMBL" id="FWZX01000043">
    <property type="protein sequence ID" value="SMF81321.1"/>
    <property type="molecule type" value="Genomic_DNA"/>
</dbReference>